<protein>
    <recommendedName>
        <fullName evidence="3">Hydrolase</fullName>
    </recommendedName>
</protein>
<name>A0ABZ1FS47_9ACTN</name>
<gene>
    <name evidence="1" type="ORF">OG863_37420</name>
</gene>
<sequence>MASTTTCWFVDFDGCTALLEEWGHVLTEAARRGWSAVGLSH</sequence>
<accession>A0ABZ1FS47</accession>
<dbReference type="EMBL" id="CP109106">
    <property type="protein sequence ID" value="WSB73190.1"/>
    <property type="molecule type" value="Genomic_DNA"/>
</dbReference>
<evidence type="ECO:0000313" key="1">
    <source>
        <dbReference type="EMBL" id="WSB73190.1"/>
    </source>
</evidence>
<evidence type="ECO:0000313" key="2">
    <source>
        <dbReference type="Proteomes" id="UP001344251"/>
    </source>
</evidence>
<dbReference type="RefSeq" id="WP_326622777.1">
    <property type="nucleotide sequence ID" value="NZ_CP109106.1"/>
</dbReference>
<organism evidence="1 2">
    <name type="scientific">Streptomyces decoyicus</name>
    <dbReference type="NCBI Taxonomy" id="249567"/>
    <lineage>
        <taxon>Bacteria</taxon>
        <taxon>Bacillati</taxon>
        <taxon>Actinomycetota</taxon>
        <taxon>Actinomycetes</taxon>
        <taxon>Kitasatosporales</taxon>
        <taxon>Streptomycetaceae</taxon>
        <taxon>Streptomyces</taxon>
    </lineage>
</organism>
<dbReference type="Proteomes" id="UP001344251">
    <property type="component" value="Chromosome"/>
</dbReference>
<reference evidence="1 2" key="1">
    <citation type="submission" date="2022-10" db="EMBL/GenBank/DDBJ databases">
        <title>The complete genomes of actinobacterial strains from the NBC collection.</title>
        <authorList>
            <person name="Joergensen T.S."/>
            <person name="Alvarez Arevalo M."/>
            <person name="Sterndorff E.B."/>
            <person name="Faurdal D."/>
            <person name="Vuksanovic O."/>
            <person name="Mourched A.-S."/>
            <person name="Charusanti P."/>
            <person name="Shaw S."/>
            <person name="Blin K."/>
            <person name="Weber T."/>
        </authorList>
    </citation>
    <scope>NUCLEOTIDE SEQUENCE [LARGE SCALE GENOMIC DNA]</scope>
    <source>
        <strain evidence="1 2">NBC 01774</strain>
    </source>
</reference>
<proteinExistence type="predicted"/>
<keyword evidence="2" id="KW-1185">Reference proteome</keyword>
<evidence type="ECO:0008006" key="3">
    <source>
        <dbReference type="Google" id="ProtNLM"/>
    </source>
</evidence>